<dbReference type="InterPro" id="IPR052710">
    <property type="entry name" value="CAAX_protease"/>
</dbReference>
<feature type="transmembrane region" description="Helical" evidence="1">
    <location>
        <begin position="53"/>
        <end position="71"/>
    </location>
</feature>
<dbReference type="GO" id="GO:0004175">
    <property type="term" value="F:endopeptidase activity"/>
    <property type="evidence" value="ECO:0007669"/>
    <property type="project" value="UniProtKB-ARBA"/>
</dbReference>
<feature type="domain" description="CAAX prenyl protease 2/Lysostaphin resistance protein A-like" evidence="2">
    <location>
        <begin position="53"/>
        <end position="138"/>
    </location>
</feature>
<name>A0A553SQW2_NIACI</name>
<keyword evidence="3" id="KW-0614">Plasmid</keyword>
<keyword evidence="3" id="KW-0645">Protease</keyword>
<dbReference type="Proteomes" id="UP000319837">
    <property type="component" value="Plasmid unnamed1"/>
</dbReference>
<organism evidence="3">
    <name type="scientific">Niallia circulans</name>
    <name type="common">Bacillus circulans</name>
    <dbReference type="NCBI Taxonomy" id="1397"/>
    <lineage>
        <taxon>Bacteria</taxon>
        <taxon>Bacillati</taxon>
        <taxon>Bacillota</taxon>
        <taxon>Bacilli</taxon>
        <taxon>Bacillales</taxon>
        <taxon>Bacillaceae</taxon>
        <taxon>Niallia</taxon>
    </lineage>
</organism>
<comment type="caution">
    <text evidence="3">The sequence shown here is derived from an EMBL/GenBank/DDBJ whole genome shotgun (WGS) entry which is preliminary data.</text>
</comment>
<evidence type="ECO:0000313" key="3">
    <source>
        <dbReference type="EMBL" id="TRZ39379.1"/>
    </source>
</evidence>
<proteinExistence type="predicted"/>
<keyword evidence="1" id="KW-1133">Transmembrane helix</keyword>
<dbReference type="RefSeq" id="WP_185762690.1">
    <property type="nucleotide sequence ID" value="NZ_CM017505.1"/>
</dbReference>
<protein>
    <submittedName>
        <fullName evidence="3">CPBP family intramembrane metalloprotease</fullName>
    </submittedName>
</protein>
<dbReference type="GO" id="GO:0080120">
    <property type="term" value="P:CAAX-box protein maturation"/>
    <property type="evidence" value="ECO:0007669"/>
    <property type="project" value="UniProtKB-ARBA"/>
</dbReference>
<keyword evidence="3" id="KW-0482">Metalloprotease</keyword>
<feature type="transmembrane region" description="Helical" evidence="1">
    <location>
        <begin position="91"/>
        <end position="119"/>
    </location>
</feature>
<feature type="transmembrane region" description="Helical" evidence="1">
    <location>
        <begin position="12"/>
        <end position="33"/>
    </location>
</feature>
<evidence type="ECO:0000256" key="1">
    <source>
        <dbReference type="SAM" id="Phobius"/>
    </source>
</evidence>
<dbReference type="PANTHER" id="PTHR36435:SF1">
    <property type="entry name" value="CAAX AMINO TERMINAL PROTEASE FAMILY PROTEIN"/>
    <property type="match status" value="1"/>
</dbReference>
<dbReference type="GO" id="GO:0006508">
    <property type="term" value="P:proteolysis"/>
    <property type="evidence" value="ECO:0007669"/>
    <property type="project" value="UniProtKB-KW"/>
</dbReference>
<dbReference type="AlphaFoldDB" id="A0A553SQW2"/>
<keyword evidence="1" id="KW-0472">Membrane</keyword>
<keyword evidence="3" id="KW-0378">Hydrolase</keyword>
<geneLocation type="plasmid" evidence="3">
    <name>unnamed1</name>
</geneLocation>
<dbReference type="Pfam" id="PF02517">
    <property type="entry name" value="Rce1-like"/>
    <property type="match status" value="1"/>
</dbReference>
<gene>
    <name evidence="3" type="ORF">CEQ21_07400</name>
</gene>
<dbReference type="EMBL" id="RIBP01000002">
    <property type="protein sequence ID" value="TRZ39379.1"/>
    <property type="molecule type" value="Genomic_DNA"/>
</dbReference>
<evidence type="ECO:0000259" key="2">
    <source>
        <dbReference type="Pfam" id="PF02517"/>
    </source>
</evidence>
<dbReference type="GO" id="GO:0008237">
    <property type="term" value="F:metallopeptidase activity"/>
    <property type="evidence" value="ECO:0007669"/>
    <property type="project" value="UniProtKB-KW"/>
</dbReference>
<dbReference type="InterPro" id="IPR003675">
    <property type="entry name" value="Rce1/LyrA-like_dom"/>
</dbReference>
<reference evidence="3" key="1">
    <citation type="submission" date="2018-10" db="EMBL/GenBank/DDBJ databases">
        <title>FDA dAtabase for Regulatory Grade micrObial Sequences (FDA-ARGOS): Supporting development and validation of Infectious Disease Dx tests.</title>
        <authorList>
            <person name="Minogue T."/>
            <person name="Wolcott M."/>
            <person name="Wasieloski L."/>
            <person name="Aguilar W."/>
            <person name="Moore D."/>
            <person name="Tallon L.J."/>
            <person name="Sadzewicz L."/>
            <person name="Sengamalay N."/>
            <person name="Ott S."/>
            <person name="Godinez A."/>
            <person name="Nagaraj S."/>
            <person name="Vavikolanu K."/>
            <person name="Vyas G."/>
            <person name="Nadendla S."/>
            <person name="Aluvathingal J."/>
            <person name="Sichtig H."/>
        </authorList>
    </citation>
    <scope>NUCLEOTIDE SEQUENCE</scope>
    <source>
        <strain evidence="3">FDAARGOS_343</strain>
        <plasmid evidence="3">unnamed1</plasmid>
    </source>
</reference>
<dbReference type="PANTHER" id="PTHR36435">
    <property type="entry name" value="SLR1288 PROTEIN"/>
    <property type="match status" value="1"/>
</dbReference>
<sequence>MNLLRSNNKILLILRGLVAILIVSSILTFIKSLIPIETANNTANINKGIELNFLKILVPLLVGPILEELIFRKWIPNTFQDVLGRKGSVIFSNLLFSVLHFDWFIITYFANGLIYSYFYNKSNDIKVPITMHIMYNFIVFLITNL</sequence>
<feature type="transmembrane region" description="Helical" evidence="1">
    <location>
        <begin position="125"/>
        <end position="143"/>
    </location>
</feature>
<keyword evidence="1" id="KW-0812">Transmembrane</keyword>
<accession>A0A553SQW2</accession>